<dbReference type="Pfam" id="PF18813">
    <property type="entry name" value="PBECR4"/>
    <property type="match status" value="1"/>
</dbReference>
<comment type="caution">
    <text evidence="2">The sequence shown here is derived from an EMBL/GenBank/DDBJ whole genome shotgun (WGS) entry which is preliminary data.</text>
</comment>
<reference evidence="2 4" key="1">
    <citation type="journal article" date="2015" name="Biotechnol. Bioeng.">
        <title>Genome sequence and phenotypic characterization of Caulobacter segnis.</title>
        <authorList>
            <person name="Patel S."/>
            <person name="Fletcher B."/>
            <person name="Scott D.C."/>
            <person name="Ely B."/>
        </authorList>
    </citation>
    <scope>NUCLEOTIDE SEQUENCE [LARGE SCALE GENOMIC DNA]</scope>
    <source>
        <strain evidence="2 4">PS02</strain>
    </source>
</reference>
<sequence>MYTKEELKSLEIVPKISKISLKTIAEFYCDNLTKKSFKYKIRLHKSKDEIEIDIRFFTENLPHLLGIQKVAAEGQRYKYEGKLGYEGMIRESITIKSLKDLDKGLRPNNRSERVFPKIESRITYFYLLPQLMEKCNIVKFNNNTVTQLFNGNCNIKSDFILYHEKLGVKLHLGVVKEQNGKVYYVPQTFIVKSIRARDRDRLTSGQRFANIVERTIENID</sequence>
<dbReference type="EMBL" id="LROR01000098">
    <property type="protein sequence ID" value="OBR90254.1"/>
    <property type="molecule type" value="Genomic_DNA"/>
</dbReference>
<evidence type="ECO:0000313" key="4">
    <source>
        <dbReference type="Proteomes" id="UP000077384"/>
    </source>
</evidence>
<organism evidence="2 4">
    <name type="scientific">Clostridium coskatii</name>
    <dbReference type="NCBI Taxonomy" id="1705578"/>
    <lineage>
        <taxon>Bacteria</taxon>
        <taxon>Bacillati</taxon>
        <taxon>Bacillota</taxon>
        <taxon>Clostridia</taxon>
        <taxon>Eubacteriales</taxon>
        <taxon>Clostridiaceae</taxon>
        <taxon>Clostridium</taxon>
    </lineage>
</organism>
<dbReference type="InterPro" id="IPR041420">
    <property type="entry name" value="PBECR4"/>
</dbReference>
<evidence type="ECO:0000313" key="2">
    <source>
        <dbReference type="EMBL" id="OAA85098.1"/>
    </source>
</evidence>
<feature type="domain" description="Phage-Barnase-EndoU-ColicinE5/D-RelE like nuclease 4" evidence="1">
    <location>
        <begin position="21"/>
        <end position="217"/>
    </location>
</feature>
<dbReference type="EMBL" id="LITQ01000052">
    <property type="protein sequence ID" value="OAA85098.1"/>
    <property type="molecule type" value="Genomic_DNA"/>
</dbReference>
<evidence type="ECO:0000259" key="1">
    <source>
        <dbReference type="Pfam" id="PF18813"/>
    </source>
</evidence>
<dbReference type="Proteomes" id="UP000093694">
    <property type="component" value="Unassembled WGS sequence"/>
</dbReference>
<evidence type="ECO:0000313" key="3">
    <source>
        <dbReference type="EMBL" id="OBR90254.1"/>
    </source>
</evidence>
<dbReference type="PATRIC" id="fig|1705578.3.peg.3337"/>
<keyword evidence="5" id="KW-1185">Reference proteome</keyword>
<evidence type="ECO:0000313" key="5">
    <source>
        <dbReference type="Proteomes" id="UP000093694"/>
    </source>
</evidence>
<accession>A0A162L6K7</accession>
<dbReference type="Proteomes" id="UP000077384">
    <property type="component" value="Unassembled WGS sequence"/>
</dbReference>
<reference evidence="3 5" key="2">
    <citation type="journal article" date="2016" name="Front. Microbiol.">
        <title>Industrial Acetogenic Biocatalysts: A Comparative Metabolic and Genomic Analysis.</title>
        <authorList>
            <person name="Bengelsdorf F."/>
            <person name="Poehlein A."/>
            <person name="Sonja S."/>
            <person name="Erz C."/>
            <person name="Hummel T."/>
            <person name="Hoffmeister S."/>
            <person name="Daniel R."/>
            <person name="Durre P."/>
        </authorList>
    </citation>
    <scope>NUCLEOTIDE SEQUENCE [LARGE SCALE GENOMIC DNA]</scope>
    <source>
        <strain evidence="3 5">PTA-10522</strain>
    </source>
</reference>
<dbReference type="RefSeq" id="WP_063602579.1">
    <property type="nucleotide sequence ID" value="NZ_LITQ01000052.1"/>
</dbReference>
<dbReference type="AlphaFoldDB" id="A0A162L6K7"/>
<gene>
    <name evidence="3" type="ORF">CLCOS_40880</name>
    <name evidence="2" type="ORF">WX73_03270</name>
</gene>
<protein>
    <recommendedName>
        <fullName evidence="1">Phage-Barnase-EndoU-ColicinE5/D-RelE like nuclease 4 domain-containing protein</fullName>
    </recommendedName>
</protein>
<name>A0A162L6K7_9CLOT</name>
<proteinExistence type="predicted"/>